<dbReference type="InterPro" id="IPR000477">
    <property type="entry name" value="RT_dom"/>
</dbReference>
<dbReference type="InterPro" id="IPR005135">
    <property type="entry name" value="Endo/exonuclease/phosphatase"/>
</dbReference>
<dbReference type="GeneTree" id="ENSGT00940000165023"/>
<dbReference type="PANTHER" id="PTHR31635:SF196">
    <property type="entry name" value="REVERSE TRANSCRIPTASE DOMAIN-CONTAINING PROTEIN-RELATED"/>
    <property type="match status" value="1"/>
</dbReference>
<feature type="domain" description="Reverse transcriptase" evidence="2">
    <location>
        <begin position="527"/>
        <end position="801"/>
    </location>
</feature>
<dbReference type="SUPFAM" id="SSF56672">
    <property type="entry name" value="DNA/RNA polymerases"/>
    <property type="match status" value="1"/>
</dbReference>
<organism evidence="3 4">
    <name type="scientific">Leptobrachium leishanense</name>
    <name type="common">Leishan spiny toad</name>
    <dbReference type="NCBI Taxonomy" id="445787"/>
    <lineage>
        <taxon>Eukaryota</taxon>
        <taxon>Metazoa</taxon>
        <taxon>Chordata</taxon>
        <taxon>Craniata</taxon>
        <taxon>Vertebrata</taxon>
        <taxon>Euteleostomi</taxon>
        <taxon>Amphibia</taxon>
        <taxon>Batrachia</taxon>
        <taxon>Anura</taxon>
        <taxon>Pelobatoidea</taxon>
        <taxon>Megophryidae</taxon>
        <taxon>Leptobrachium</taxon>
    </lineage>
</organism>
<keyword evidence="4" id="KW-1185">Reference proteome</keyword>
<feature type="region of interest" description="Disordered" evidence="1">
    <location>
        <begin position="1"/>
        <end position="20"/>
    </location>
</feature>
<dbReference type="InterPro" id="IPR043502">
    <property type="entry name" value="DNA/RNA_pol_sf"/>
</dbReference>
<dbReference type="InterPro" id="IPR036691">
    <property type="entry name" value="Endo/exonu/phosph_ase_sf"/>
</dbReference>
<proteinExistence type="predicted"/>
<accession>A0A8C5MR48</accession>
<dbReference type="GO" id="GO:0003824">
    <property type="term" value="F:catalytic activity"/>
    <property type="evidence" value="ECO:0007669"/>
    <property type="project" value="InterPro"/>
</dbReference>
<dbReference type="CDD" id="cd09076">
    <property type="entry name" value="L1-EN"/>
    <property type="match status" value="1"/>
</dbReference>
<dbReference type="Ensembl" id="ENSLLET00000017276.1">
    <property type="protein sequence ID" value="ENSLLEP00000016639.1"/>
    <property type="gene ID" value="ENSLLEG00000010597.1"/>
</dbReference>
<dbReference type="Gene3D" id="3.60.10.10">
    <property type="entry name" value="Endonuclease/exonuclease/phosphatase"/>
    <property type="match status" value="1"/>
</dbReference>
<evidence type="ECO:0000313" key="4">
    <source>
        <dbReference type="Proteomes" id="UP000694569"/>
    </source>
</evidence>
<dbReference type="PROSITE" id="PS50878">
    <property type="entry name" value="RT_POL"/>
    <property type="match status" value="1"/>
</dbReference>
<evidence type="ECO:0000313" key="3">
    <source>
        <dbReference type="Ensembl" id="ENSLLEP00000016639.1"/>
    </source>
</evidence>
<evidence type="ECO:0000256" key="1">
    <source>
        <dbReference type="SAM" id="MobiDB-lite"/>
    </source>
</evidence>
<dbReference type="OrthoDB" id="410104at2759"/>
<dbReference type="Pfam" id="PF03372">
    <property type="entry name" value="Exo_endo_phos"/>
    <property type="match status" value="1"/>
</dbReference>
<dbReference type="PANTHER" id="PTHR31635">
    <property type="entry name" value="REVERSE TRANSCRIPTASE DOMAIN-CONTAINING PROTEIN-RELATED"/>
    <property type="match status" value="1"/>
</dbReference>
<reference evidence="3" key="2">
    <citation type="submission" date="2025-09" db="UniProtKB">
        <authorList>
            <consortium name="Ensembl"/>
        </authorList>
    </citation>
    <scope>IDENTIFICATION</scope>
</reference>
<reference evidence="3" key="1">
    <citation type="submission" date="2025-08" db="UniProtKB">
        <authorList>
            <consortium name="Ensembl"/>
        </authorList>
    </citation>
    <scope>IDENTIFICATION</scope>
</reference>
<dbReference type="CDD" id="cd01650">
    <property type="entry name" value="RT_nLTR_like"/>
    <property type="match status" value="1"/>
</dbReference>
<dbReference type="Pfam" id="PF00078">
    <property type="entry name" value="RVT_1"/>
    <property type="match status" value="1"/>
</dbReference>
<protein>
    <recommendedName>
        <fullName evidence="2">Reverse transcriptase domain-containing protein</fullName>
    </recommendedName>
</protein>
<dbReference type="SUPFAM" id="SSF56219">
    <property type="entry name" value="DNase I-like"/>
    <property type="match status" value="1"/>
</dbReference>
<dbReference type="Proteomes" id="UP000694569">
    <property type="component" value="Unplaced"/>
</dbReference>
<evidence type="ECO:0000259" key="2">
    <source>
        <dbReference type="PROSITE" id="PS50878"/>
    </source>
</evidence>
<name>A0A8C5MR48_9ANUR</name>
<sequence>MADGDMMAGGGSGTSSSGDKSAFLPRSLRFLTYNVRGLNIPEKRGRLLRELQALRTSVVFLQETHFRADAPPQLLTRAFPTGFFSNYTQGKSRGTAILFAKDVPFVVTDTLCDDEGRYLFVKGSISGVAYTFASIYLPNVNQHRGLARIVKALDKFQTGILILAGDFNVPMDPRIDTSRRQSNIPPSSIRHLKRTLDSLHLVDVWRALNSGARDFTYYSSVHASFSRIDYLFMQQHQLHLLLEADIGTRTWSDHSPVWMSLTSPLFRPRERSWRLNTHLLEDPGFSRELSGAMKHYFEENAGVGEVSEVTVWEAHKAVVRGLLISKAVALNKAKSTETVDLLNGIRRLEQSSLYTSDDADFKEATLLRRRLNDILNEKLRLDAARAKCRFALQENKPGKLLAHLLRQRRETNYVSKIKTGTGRTSPLPDVIVREFESYYRQLYDMEGTTGRVIAPPTISRYLQDKIHTTLSPEDTESLSAPFTEVELLTVMKLMKKGKSPGPDGLSLEYYQHFATELYPRMLSAFQSVGADTSFHPHTVAATIAVIPKPGKDESECRNYRPISLLNTDAKIFAKLLAERLKPFLSKLVRPDQVGFIPGREARDATSRALGAVAYAKKTGEGVVLLSMDAEKAFDKVSWSFLFLVLRQMGLPDTFLDQIQALYTNPSARIRVNGALSAPIPICNGTRQGCPLSPLLFALYLEPLLEAVRSTDSITGIQGTSTHHVVSAYADDLLFMLTNADTSLPAVTKVLLDFGEVSGFRVNMDKSELLNVNLSQARVARLKRAVPFTWCKDRLKYLGIWISPSPALLYALNYQPLLDVFVSELSGWSKKFISWSGRINTLKMNIVPRLLYVLQAVPISLPANFFKLFRTAALRFIWPQGGPRVSYATLCRPKSEGGLALPDAKLYYYAVHLARLLEWSVQKSEKLWLDMEETLVGTPLWTLPWIRCQGPWEQQRIWCLTTDTLGIWRRLRMQFGLTSAISPLLPLQDNPDFTPGVCTALKERFDLPDRITVATYLKDGNPPPLQHSEGTPSIRLQERFNYHQIQSYLRSLKAGFSLTRPLTPFEQYFQFGIQLDRGVSTIYRMLLGRYAETPAFRERWSAVMGKHISDEEWNKTFTLIHKGTGSLHCAENAYKILTFWYRTPDRLQKMFPLHDPQCWRCKAAFGDFLHIWWDCPDIQVFWKMVHNAVRAISDEEYEFTPSNYILLQFPAPVKILKRSVVLRLVTAAKLLIPLHWNKQTLPSWREWVAKVEFLRRMDNLVAKDLDQVEQFVMNWFHWDNYVSSAPERCLEVADA</sequence>